<protein>
    <recommendedName>
        <fullName evidence="3">Lipoprotein</fullName>
    </recommendedName>
</protein>
<dbReference type="EMBL" id="MAUJ01000001">
    <property type="protein sequence ID" value="OCQ22713.1"/>
    <property type="molecule type" value="Genomic_DNA"/>
</dbReference>
<comment type="caution">
    <text evidence="1">The sequence shown here is derived from an EMBL/GenBank/DDBJ whole genome shotgun (WGS) entry which is preliminary data.</text>
</comment>
<evidence type="ECO:0000313" key="2">
    <source>
        <dbReference type="Proteomes" id="UP000093366"/>
    </source>
</evidence>
<evidence type="ECO:0000313" key="1">
    <source>
        <dbReference type="EMBL" id="OCQ22713.1"/>
    </source>
</evidence>
<accession>A0A1C0TTR2</accession>
<dbReference type="PROSITE" id="PS51257">
    <property type="entry name" value="PROKAR_LIPOPROTEIN"/>
    <property type="match status" value="1"/>
</dbReference>
<dbReference type="RefSeq" id="WP_065788723.1">
    <property type="nucleotide sequence ID" value="NZ_JAGJED010000003.1"/>
</dbReference>
<dbReference type="OrthoDB" id="6314654at2"/>
<name>A0A1C0TTR2_9GAMM</name>
<proteinExistence type="predicted"/>
<organism evidence="1 2">
    <name type="scientific">Pseudoalteromonas luteoviolacea</name>
    <dbReference type="NCBI Taxonomy" id="43657"/>
    <lineage>
        <taxon>Bacteria</taxon>
        <taxon>Pseudomonadati</taxon>
        <taxon>Pseudomonadota</taxon>
        <taxon>Gammaproteobacteria</taxon>
        <taxon>Alteromonadales</taxon>
        <taxon>Pseudoalteromonadaceae</taxon>
        <taxon>Pseudoalteromonas</taxon>
    </lineage>
</organism>
<gene>
    <name evidence="1" type="ORF">A7985_01780</name>
</gene>
<reference evidence="2" key="1">
    <citation type="submission" date="2016-07" db="EMBL/GenBank/DDBJ databases">
        <authorList>
            <person name="Florea S."/>
            <person name="Webb J.S."/>
            <person name="Jaromczyk J."/>
            <person name="Schardl C.L."/>
        </authorList>
    </citation>
    <scope>NUCLEOTIDE SEQUENCE [LARGE SCALE GENOMIC DNA]</scope>
    <source>
        <strain evidence="2">IPB1</strain>
    </source>
</reference>
<dbReference type="Proteomes" id="UP000093366">
    <property type="component" value="Unassembled WGS sequence"/>
</dbReference>
<evidence type="ECO:0008006" key="3">
    <source>
        <dbReference type="Google" id="ProtNLM"/>
    </source>
</evidence>
<sequence length="96" mass="10351">MRIFILTASILCVLSGCIFVPKEVHYFDEQCQTTKRKHVLSQEEMGYLGGCSDKACAALMAGAGLVSAASLVVSGTIVLTHNTLTWLEQRGDCEPS</sequence>
<dbReference type="AlphaFoldDB" id="A0A1C0TTR2"/>